<sequence>MSAPHVQQSQPRGSRPVQRDPDLWFFDGNVVLVAQGILAFRVHKGVLAHHSEVFKSWFTGVAPPPSHGTIELCEGAQVVRLRVNDTAHDVKQALLVIYGLRRLPVREASRVTFSVVAGLCRFALAYGMTALAKVSFDLMDPTFSTDLEERDTVSDECRLSFDLGDKQAIEAYNVSNLSDDGCIFMAIYLCAQLPLEVLRAGTRRVDGTPEMLSEPDLQIILKAKAQLKKLSAKVLAECYETSSSHGYECHETGCEDAFYDVMFPRGPGAQRLADGDVASRWVLDCIDDLRDDERICERCARYARERHECLRGTVWEEYMENVEIPEQWR</sequence>
<dbReference type="Gene3D" id="3.30.710.10">
    <property type="entry name" value="Potassium Channel Kv1.1, Chain A"/>
    <property type="match status" value="1"/>
</dbReference>
<feature type="domain" description="BTB" evidence="1">
    <location>
        <begin position="28"/>
        <end position="98"/>
    </location>
</feature>
<dbReference type="InterPro" id="IPR000210">
    <property type="entry name" value="BTB/POZ_dom"/>
</dbReference>
<evidence type="ECO:0000313" key="3">
    <source>
        <dbReference type="Proteomes" id="UP001215151"/>
    </source>
</evidence>
<gene>
    <name evidence="2" type="ORF">ONZ51_g3561</name>
</gene>
<name>A0AAD7TXG7_9APHY</name>
<dbReference type="CDD" id="cd18186">
    <property type="entry name" value="BTB_POZ_ZBTB_KLHL-like"/>
    <property type="match status" value="1"/>
</dbReference>
<dbReference type="InterPro" id="IPR011333">
    <property type="entry name" value="SKP1/BTB/POZ_sf"/>
</dbReference>
<comment type="caution">
    <text evidence="2">The sequence shown here is derived from an EMBL/GenBank/DDBJ whole genome shotgun (WGS) entry which is preliminary data.</text>
</comment>
<accession>A0AAD7TXG7</accession>
<dbReference type="Proteomes" id="UP001215151">
    <property type="component" value="Unassembled WGS sequence"/>
</dbReference>
<keyword evidence="3" id="KW-1185">Reference proteome</keyword>
<dbReference type="AlphaFoldDB" id="A0AAD7TXG7"/>
<evidence type="ECO:0000259" key="1">
    <source>
        <dbReference type="PROSITE" id="PS50097"/>
    </source>
</evidence>
<dbReference type="SUPFAM" id="SSF54695">
    <property type="entry name" value="POZ domain"/>
    <property type="match status" value="1"/>
</dbReference>
<dbReference type="PROSITE" id="PS50097">
    <property type="entry name" value="BTB"/>
    <property type="match status" value="1"/>
</dbReference>
<dbReference type="EMBL" id="JAPEVG010000063">
    <property type="protein sequence ID" value="KAJ8488433.1"/>
    <property type="molecule type" value="Genomic_DNA"/>
</dbReference>
<reference evidence="2" key="1">
    <citation type="submission" date="2022-11" db="EMBL/GenBank/DDBJ databases">
        <title>Genome Sequence of Cubamyces cubensis.</title>
        <authorList>
            <person name="Buettner E."/>
        </authorList>
    </citation>
    <scope>NUCLEOTIDE SEQUENCE</scope>
    <source>
        <strain evidence="2">MPL-01</strain>
    </source>
</reference>
<evidence type="ECO:0000313" key="2">
    <source>
        <dbReference type="EMBL" id="KAJ8488433.1"/>
    </source>
</evidence>
<organism evidence="2 3">
    <name type="scientific">Trametes cubensis</name>
    <dbReference type="NCBI Taxonomy" id="1111947"/>
    <lineage>
        <taxon>Eukaryota</taxon>
        <taxon>Fungi</taxon>
        <taxon>Dikarya</taxon>
        <taxon>Basidiomycota</taxon>
        <taxon>Agaricomycotina</taxon>
        <taxon>Agaricomycetes</taxon>
        <taxon>Polyporales</taxon>
        <taxon>Polyporaceae</taxon>
        <taxon>Trametes</taxon>
    </lineage>
</organism>
<protein>
    <recommendedName>
        <fullName evidence="1">BTB domain-containing protein</fullName>
    </recommendedName>
</protein>
<proteinExistence type="predicted"/>